<keyword evidence="10 13" id="KW-0865">Zymogen</keyword>
<evidence type="ECO:0000256" key="5">
    <source>
        <dbReference type="ARBA" id="ARBA00022723"/>
    </source>
</evidence>
<dbReference type="SUPFAM" id="SSF55486">
    <property type="entry name" value="Metalloproteases ('zincins'), catalytic domain"/>
    <property type="match status" value="1"/>
</dbReference>
<keyword evidence="16" id="KW-1185">Reference proteome</keyword>
<dbReference type="Gene3D" id="1.10.390.10">
    <property type="entry name" value="Neutral Protease Domain 2"/>
    <property type="match status" value="1"/>
</dbReference>
<dbReference type="Gene3D" id="3.10.170.10">
    <property type="match status" value="1"/>
</dbReference>
<sequence>MRSSLLIAAVASLALPSVFAHPHESFGKRTIAANKLFFSTNGVASEYHGSTEIGKNEKLKALVKRADPRDTAFQLVRTQAPGAAFRLTDDPYLGNNSVTFFHFQQTVNGIDVDNAQFNVNIGKDGQIFSYGNSFYKGELPSASKLRKRSSHFDALAAFKAAVDYLDLEITCDKADVEATEHEHTYRITGAQGVQDDPEAELVYIQTWNGRLSLAWRVETNLQNHPSWLLTYVDANNIKKIHAVADYVSQAITPKPTYQVLSVSLRSSHSFGSNDSSPWGNSDPSEGPRVLITNPVLASSSEFGWHANGTEQWHTTVGNNVWAQYDRNGSTDMSKLADAERPYPTNNDMKFEFPLDLNAKYPSEWIDAAVTQVFYTANMFHDLLYLLGFDEKAGNFEFNDNNAGGIGGDFVVAHIQVDEASDNAFFLTPPDGTNGVMTMGLWTNNGVVRDSSFDNSIVIHELTHGLSNRLTGGLKNGKCLNTVESAGMGEGWGDFFAQAIRLKPGDTRDTDYAMGEWAANDPAGIRSHLYSTNMETNPLVYTDVDKAAKQEHTIGTVWASILYEVLWNLIDKHGKNDNSFPDISQGCIPSDGRFLAMNLVMDGMAIQPCNPNFVSARTAIIDADKALTGGENACELWKAFAKRGLGKGAIFDSDGRTNSFLVPDDVC</sequence>
<dbReference type="EC" id="3.4.24.-" evidence="13"/>
<keyword evidence="6 13" id="KW-0732">Signal</keyword>
<evidence type="ECO:0000313" key="15">
    <source>
        <dbReference type="EMBL" id="KAF2711882.1"/>
    </source>
</evidence>
<feature type="chain" id="PRO_5026373118" description="Extracellular metalloproteinase" evidence="13">
    <location>
        <begin position="21"/>
        <end position="666"/>
    </location>
</feature>
<dbReference type="GO" id="GO:0008270">
    <property type="term" value="F:zinc ion binding"/>
    <property type="evidence" value="ECO:0007669"/>
    <property type="project" value="InterPro"/>
</dbReference>
<evidence type="ECO:0000256" key="6">
    <source>
        <dbReference type="ARBA" id="ARBA00022729"/>
    </source>
</evidence>
<comment type="cofactor">
    <cofactor evidence="12">
        <name>Zn(2+)</name>
        <dbReference type="ChEBI" id="CHEBI:29105"/>
    </cofactor>
    <text evidence="12">Binds 1 zinc ion per subunit.</text>
</comment>
<dbReference type="CDD" id="cd09596">
    <property type="entry name" value="M36"/>
    <property type="match status" value="1"/>
</dbReference>
<organism evidence="15 16">
    <name type="scientific">Pleomassaria siparia CBS 279.74</name>
    <dbReference type="NCBI Taxonomy" id="1314801"/>
    <lineage>
        <taxon>Eukaryota</taxon>
        <taxon>Fungi</taxon>
        <taxon>Dikarya</taxon>
        <taxon>Ascomycota</taxon>
        <taxon>Pezizomycotina</taxon>
        <taxon>Dothideomycetes</taxon>
        <taxon>Pleosporomycetidae</taxon>
        <taxon>Pleosporales</taxon>
        <taxon>Pleomassariaceae</taxon>
        <taxon>Pleomassaria</taxon>
    </lineage>
</organism>
<dbReference type="GO" id="GO:0006508">
    <property type="term" value="P:proteolysis"/>
    <property type="evidence" value="ECO:0007669"/>
    <property type="project" value="UniProtKB-KW"/>
</dbReference>
<evidence type="ECO:0000256" key="9">
    <source>
        <dbReference type="ARBA" id="ARBA00023049"/>
    </source>
</evidence>
<keyword evidence="9 13" id="KW-0482">Metalloprotease</keyword>
<dbReference type="PANTHER" id="PTHR33478">
    <property type="entry name" value="EXTRACELLULAR METALLOPROTEINASE MEP"/>
    <property type="match status" value="1"/>
</dbReference>
<dbReference type="EMBL" id="MU005767">
    <property type="protein sequence ID" value="KAF2711882.1"/>
    <property type="molecule type" value="Genomic_DNA"/>
</dbReference>
<protein>
    <recommendedName>
        <fullName evidence="13">Extracellular metalloproteinase</fullName>
        <ecNumber evidence="13">3.4.24.-</ecNumber>
    </recommendedName>
    <alternativeName>
        <fullName evidence="13">Fungalysin</fullName>
    </alternativeName>
</protein>
<comment type="subcellular location">
    <subcellularLocation>
        <location evidence="1 13">Secreted</location>
    </subcellularLocation>
</comment>
<dbReference type="OrthoDB" id="3227768at2759"/>
<feature type="binding site" evidence="12">
    <location>
        <position position="489"/>
    </location>
    <ligand>
        <name>Zn(2+)</name>
        <dbReference type="ChEBI" id="CHEBI:29105"/>
        <note>catalytic</note>
    </ligand>
</feature>
<name>A0A6G1KHC1_9PLEO</name>
<evidence type="ECO:0000313" key="16">
    <source>
        <dbReference type="Proteomes" id="UP000799428"/>
    </source>
</evidence>
<dbReference type="Pfam" id="PF07504">
    <property type="entry name" value="FTP"/>
    <property type="match status" value="1"/>
</dbReference>
<evidence type="ECO:0000256" key="12">
    <source>
        <dbReference type="PIRSR" id="PIRSR601842-2"/>
    </source>
</evidence>
<dbReference type="InterPro" id="IPR050371">
    <property type="entry name" value="Fungal_virulence_M36"/>
</dbReference>
<feature type="binding site" evidence="12">
    <location>
        <position position="459"/>
    </location>
    <ligand>
        <name>Zn(2+)</name>
        <dbReference type="ChEBI" id="CHEBI:29105"/>
        <note>catalytic</note>
    </ligand>
</feature>
<keyword evidence="5 12" id="KW-0479">Metal-binding</keyword>
<proteinExistence type="inferred from homology"/>
<feature type="domain" description="FTP" evidence="14">
    <location>
        <begin position="84"/>
        <end position="134"/>
    </location>
</feature>
<evidence type="ECO:0000256" key="13">
    <source>
        <dbReference type="RuleBase" id="RU364017"/>
    </source>
</evidence>
<evidence type="ECO:0000259" key="14">
    <source>
        <dbReference type="Pfam" id="PF07504"/>
    </source>
</evidence>
<evidence type="ECO:0000256" key="1">
    <source>
        <dbReference type="ARBA" id="ARBA00004613"/>
    </source>
</evidence>
<feature type="signal peptide" evidence="13">
    <location>
        <begin position="1"/>
        <end position="20"/>
    </location>
</feature>
<feature type="binding site" evidence="12">
    <location>
        <position position="463"/>
    </location>
    <ligand>
        <name>Zn(2+)</name>
        <dbReference type="ChEBI" id="CHEBI:29105"/>
        <note>catalytic</note>
    </ligand>
</feature>
<accession>A0A6G1KHC1</accession>
<comment type="similarity">
    <text evidence="2 13">Belongs to the peptidase M36 family.</text>
</comment>
<keyword evidence="8 12" id="KW-0862">Zinc</keyword>
<dbReference type="Proteomes" id="UP000799428">
    <property type="component" value="Unassembled WGS sequence"/>
</dbReference>
<dbReference type="GO" id="GO:0004222">
    <property type="term" value="F:metalloendopeptidase activity"/>
    <property type="evidence" value="ECO:0007669"/>
    <property type="project" value="InterPro"/>
</dbReference>
<feature type="active site" evidence="11">
    <location>
        <position position="460"/>
    </location>
</feature>
<dbReference type="InterPro" id="IPR001842">
    <property type="entry name" value="Peptidase_M36"/>
</dbReference>
<dbReference type="PANTHER" id="PTHR33478:SF1">
    <property type="entry name" value="EXTRACELLULAR METALLOPROTEINASE MEP"/>
    <property type="match status" value="1"/>
</dbReference>
<evidence type="ECO:0000256" key="10">
    <source>
        <dbReference type="ARBA" id="ARBA00023145"/>
    </source>
</evidence>
<dbReference type="InterPro" id="IPR027268">
    <property type="entry name" value="Peptidase_M4/M1_CTD_sf"/>
</dbReference>
<evidence type="ECO:0000256" key="4">
    <source>
        <dbReference type="ARBA" id="ARBA00022670"/>
    </source>
</evidence>
<keyword evidence="4 13" id="KW-0645">Protease</keyword>
<dbReference type="PRINTS" id="PR00999">
    <property type="entry name" value="FUNGALYSIN"/>
</dbReference>
<dbReference type="GO" id="GO:0005576">
    <property type="term" value="C:extracellular region"/>
    <property type="evidence" value="ECO:0007669"/>
    <property type="project" value="UniProtKB-SubCell"/>
</dbReference>
<dbReference type="Pfam" id="PF02128">
    <property type="entry name" value="Peptidase_M36"/>
    <property type="match status" value="1"/>
</dbReference>
<keyword evidence="7 13" id="KW-0378">Hydrolase</keyword>
<dbReference type="AlphaFoldDB" id="A0A6G1KHC1"/>
<keyword evidence="3 13" id="KW-0964">Secreted</keyword>
<reference evidence="15" key="1">
    <citation type="journal article" date="2020" name="Stud. Mycol.">
        <title>101 Dothideomycetes genomes: a test case for predicting lifestyles and emergence of pathogens.</title>
        <authorList>
            <person name="Haridas S."/>
            <person name="Albert R."/>
            <person name="Binder M."/>
            <person name="Bloem J."/>
            <person name="Labutti K."/>
            <person name="Salamov A."/>
            <person name="Andreopoulos B."/>
            <person name="Baker S."/>
            <person name="Barry K."/>
            <person name="Bills G."/>
            <person name="Bluhm B."/>
            <person name="Cannon C."/>
            <person name="Castanera R."/>
            <person name="Culley D."/>
            <person name="Daum C."/>
            <person name="Ezra D."/>
            <person name="Gonzalez J."/>
            <person name="Henrissat B."/>
            <person name="Kuo A."/>
            <person name="Liang C."/>
            <person name="Lipzen A."/>
            <person name="Lutzoni F."/>
            <person name="Magnuson J."/>
            <person name="Mondo S."/>
            <person name="Nolan M."/>
            <person name="Ohm R."/>
            <person name="Pangilinan J."/>
            <person name="Park H.-J."/>
            <person name="Ramirez L."/>
            <person name="Alfaro M."/>
            <person name="Sun H."/>
            <person name="Tritt A."/>
            <person name="Yoshinaga Y."/>
            <person name="Zwiers L.-H."/>
            <person name="Turgeon B."/>
            <person name="Goodwin S."/>
            <person name="Spatafora J."/>
            <person name="Crous P."/>
            <person name="Grigoriev I."/>
        </authorList>
    </citation>
    <scope>NUCLEOTIDE SEQUENCE</scope>
    <source>
        <strain evidence="15">CBS 279.74</strain>
    </source>
</reference>
<evidence type="ECO:0000256" key="7">
    <source>
        <dbReference type="ARBA" id="ARBA00022801"/>
    </source>
</evidence>
<dbReference type="InterPro" id="IPR011096">
    <property type="entry name" value="FTP_domain"/>
</dbReference>
<evidence type="ECO:0000256" key="2">
    <source>
        <dbReference type="ARBA" id="ARBA00006006"/>
    </source>
</evidence>
<evidence type="ECO:0000256" key="11">
    <source>
        <dbReference type="PIRSR" id="PIRSR601842-1"/>
    </source>
</evidence>
<evidence type="ECO:0000256" key="8">
    <source>
        <dbReference type="ARBA" id="ARBA00022833"/>
    </source>
</evidence>
<gene>
    <name evidence="15" type="ORF">K504DRAFT_453660</name>
</gene>
<evidence type="ECO:0000256" key="3">
    <source>
        <dbReference type="ARBA" id="ARBA00022525"/>
    </source>
</evidence>